<gene>
    <name evidence="1" type="ORF">S12H4_15379</name>
</gene>
<name>X1THR4_9ZZZZ</name>
<organism evidence="1">
    <name type="scientific">marine sediment metagenome</name>
    <dbReference type="NCBI Taxonomy" id="412755"/>
    <lineage>
        <taxon>unclassified sequences</taxon>
        <taxon>metagenomes</taxon>
        <taxon>ecological metagenomes</taxon>
    </lineage>
</organism>
<proteinExistence type="predicted"/>
<dbReference type="AlphaFoldDB" id="X1THR4"/>
<sequence>MNPNRIALFTDISLNSKEKIGFGSYLIIPESDLKNVTLELIKINVQLKKFKSTSSTKLEIETLLWAIEECS</sequence>
<comment type="caution">
    <text evidence="1">The sequence shown here is derived from an EMBL/GenBank/DDBJ whole genome shotgun (WGS) entry which is preliminary data.</text>
</comment>
<protein>
    <submittedName>
        <fullName evidence="1">Uncharacterized protein</fullName>
    </submittedName>
</protein>
<dbReference type="EMBL" id="BARW01007381">
    <property type="protein sequence ID" value="GAI87110.1"/>
    <property type="molecule type" value="Genomic_DNA"/>
</dbReference>
<accession>X1THR4</accession>
<evidence type="ECO:0000313" key="1">
    <source>
        <dbReference type="EMBL" id="GAI87110.1"/>
    </source>
</evidence>
<reference evidence="1" key="1">
    <citation type="journal article" date="2014" name="Front. Microbiol.">
        <title>High frequency of phylogenetically diverse reductive dehalogenase-homologous genes in deep subseafloor sedimentary metagenomes.</title>
        <authorList>
            <person name="Kawai M."/>
            <person name="Futagami T."/>
            <person name="Toyoda A."/>
            <person name="Takaki Y."/>
            <person name="Nishi S."/>
            <person name="Hori S."/>
            <person name="Arai W."/>
            <person name="Tsubouchi T."/>
            <person name="Morono Y."/>
            <person name="Uchiyama I."/>
            <person name="Ito T."/>
            <person name="Fujiyama A."/>
            <person name="Inagaki F."/>
            <person name="Takami H."/>
        </authorList>
    </citation>
    <scope>NUCLEOTIDE SEQUENCE</scope>
    <source>
        <strain evidence="1">Expedition CK06-06</strain>
    </source>
</reference>